<evidence type="ECO:0000313" key="3">
    <source>
        <dbReference type="Proteomes" id="UP000195447"/>
    </source>
</evidence>
<dbReference type="Proteomes" id="UP000195447">
    <property type="component" value="Unassembled WGS sequence"/>
</dbReference>
<comment type="caution">
    <text evidence="2">The sequence shown here is derived from an EMBL/GenBank/DDBJ whole genome shotgun (WGS) entry which is preliminary data.</text>
</comment>
<accession>A0A1Y4LZY5</accession>
<sequence>MKIIGKGIDMLENEKPIDVFYDMDISQICQHFSKSRNTVDKAVAKLVKDYPDKDWKYKNPETRRITIKAEGVEKLSNYFRKEKHEVSTVEMELRYENDKLKAIIEEKEKSQQKIEQLYQERLAIELEKHQQTFLLEQKSKDETIEKLESENQMLKEENSSIESMKKEIEEYKKKEEEYNSKSFFYRLTHKF</sequence>
<evidence type="ECO:0000313" key="2">
    <source>
        <dbReference type="EMBL" id="OUP61460.1"/>
    </source>
</evidence>
<dbReference type="AlphaFoldDB" id="A0A1Y4LZY5"/>
<organism evidence="2 3">
    <name type="scientific">Faecalitalea cylindroides</name>
    <dbReference type="NCBI Taxonomy" id="39483"/>
    <lineage>
        <taxon>Bacteria</taxon>
        <taxon>Bacillati</taxon>
        <taxon>Bacillota</taxon>
        <taxon>Erysipelotrichia</taxon>
        <taxon>Erysipelotrichales</taxon>
        <taxon>Erysipelotrichaceae</taxon>
        <taxon>Faecalitalea</taxon>
    </lineage>
</organism>
<keyword evidence="3" id="KW-1185">Reference proteome</keyword>
<protein>
    <submittedName>
        <fullName evidence="2">Uncharacterized protein</fullName>
    </submittedName>
</protein>
<proteinExistence type="predicted"/>
<feature type="coiled-coil region" evidence="1">
    <location>
        <begin position="97"/>
        <end position="181"/>
    </location>
</feature>
<keyword evidence="1" id="KW-0175">Coiled coil</keyword>
<dbReference type="RefSeq" id="WP_087158245.1">
    <property type="nucleotide sequence ID" value="NZ_JACJKM010000007.1"/>
</dbReference>
<evidence type="ECO:0000256" key="1">
    <source>
        <dbReference type="SAM" id="Coils"/>
    </source>
</evidence>
<gene>
    <name evidence="2" type="ORF">B5F14_02400</name>
</gene>
<reference evidence="3" key="1">
    <citation type="submission" date="2017-04" db="EMBL/GenBank/DDBJ databases">
        <title>Function of individual gut microbiota members based on whole genome sequencing of pure cultures obtained from chicken caecum.</title>
        <authorList>
            <person name="Medvecky M."/>
            <person name="Cejkova D."/>
            <person name="Polansky O."/>
            <person name="Karasova D."/>
            <person name="Kubasova T."/>
            <person name="Cizek A."/>
            <person name="Rychlik I."/>
        </authorList>
    </citation>
    <scope>NUCLEOTIDE SEQUENCE [LARGE SCALE GENOMIC DNA]</scope>
    <source>
        <strain evidence="3">An178</strain>
    </source>
</reference>
<dbReference type="EMBL" id="NFKM01000003">
    <property type="protein sequence ID" value="OUP61460.1"/>
    <property type="molecule type" value="Genomic_DNA"/>
</dbReference>
<name>A0A1Y4LZY5_9FIRM</name>